<dbReference type="InterPro" id="IPR011856">
    <property type="entry name" value="tRNA_endonuc-like_dom_sf"/>
</dbReference>
<dbReference type="Gene3D" id="3.40.1350.10">
    <property type="match status" value="1"/>
</dbReference>
<name>A0ABS5Q3K3_9PSED</name>
<proteinExistence type="predicted"/>
<evidence type="ECO:0000259" key="1">
    <source>
        <dbReference type="Pfam" id="PF04471"/>
    </source>
</evidence>
<dbReference type="InterPro" id="IPR011335">
    <property type="entry name" value="Restrct_endonuc-II-like"/>
</dbReference>
<reference evidence="2 3" key="1">
    <citation type="journal article" date="2021" name="Syst. Appl. Microbiol.">
        <title>Pseudomonas lalucatii sp. nov. isolated from Vallgornera, a karstic cave in Mallorca, Western Mediterranean.</title>
        <authorList>
            <person name="Busquets A."/>
            <person name="Mulet M."/>
            <person name="Gomila M."/>
            <person name="Garcia-Valdes E."/>
        </authorList>
    </citation>
    <scope>NUCLEOTIDE SEQUENCE [LARGE SCALE GENOMIC DNA]</scope>
    <source>
        <strain evidence="2 3">R1b54</strain>
    </source>
</reference>
<protein>
    <submittedName>
        <fullName evidence="2">Restriction endonuclease</fullName>
    </submittedName>
</protein>
<keyword evidence="2" id="KW-0540">Nuclease</keyword>
<sequence length="232" mass="26340">MKAWKKYQEDAAEYFRTLGLNASTDVPVKGVRTSHDVDVLVTSHYVGFDVTWVVECKYWKTPVNKLHVLALREIVSDVGADRGILLSESGFQSGAIEAANLTNIQVTSLSEINQSAAPSIYAMRLRDLFDRTGICKERYWDIPKRERIEYGLRADVGEIDYSGARAIDMCIDLLTKAFRGIYPFQSNDIEVFLKFGKDKYFESPAEVVDLVHQKISELEAKLDTYESTRKHA</sequence>
<dbReference type="Proteomes" id="UP001196601">
    <property type="component" value="Unassembled WGS sequence"/>
</dbReference>
<keyword evidence="2" id="KW-0255">Endonuclease</keyword>
<evidence type="ECO:0000313" key="3">
    <source>
        <dbReference type="Proteomes" id="UP001196601"/>
    </source>
</evidence>
<keyword evidence="3" id="KW-1185">Reference proteome</keyword>
<keyword evidence="2" id="KW-0378">Hydrolase</keyword>
<accession>A0ABS5Q3K3</accession>
<dbReference type="GO" id="GO:0004519">
    <property type="term" value="F:endonuclease activity"/>
    <property type="evidence" value="ECO:0007669"/>
    <property type="project" value="UniProtKB-KW"/>
</dbReference>
<organism evidence="2 3">
    <name type="scientific">Pseudomonas lalucatii</name>
    <dbReference type="NCBI Taxonomy" id="1424203"/>
    <lineage>
        <taxon>Bacteria</taxon>
        <taxon>Pseudomonadati</taxon>
        <taxon>Pseudomonadota</taxon>
        <taxon>Gammaproteobacteria</taxon>
        <taxon>Pseudomonadales</taxon>
        <taxon>Pseudomonadaceae</taxon>
        <taxon>Pseudomonas</taxon>
    </lineage>
</organism>
<dbReference type="RefSeq" id="WP_213640734.1">
    <property type="nucleotide sequence ID" value="NZ_JADPMV010000002.1"/>
</dbReference>
<evidence type="ECO:0000313" key="2">
    <source>
        <dbReference type="EMBL" id="MBS7663336.1"/>
    </source>
</evidence>
<dbReference type="InterPro" id="IPR007560">
    <property type="entry name" value="Restrct_endonuc_IV_Mrr"/>
</dbReference>
<feature type="domain" description="Restriction endonuclease type IV Mrr" evidence="1">
    <location>
        <begin position="4"/>
        <end position="111"/>
    </location>
</feature>
<comment type="caution">
    <text evidence="2">The sequence shown here is derived from an EMBL/GenBank/DDBJ whole genome shotgun (WGS) entry which is preliminary data.</text>
</comment>
<dbReference type="Pfam" id="PF04471">
    <property type="entry name" value="Mrr_cat"/>
    <property type="match status" value="1"/>
</dbReference>
<dbReference type="EMBL" id="JADPMV010000002">
    <property type="protein sequence ID" value="MBS7663336.1"/>
    <property type="molecule type" value="Genomic_DNA"/>
</dbReference>
<gene>
    <name evidence="2" type="ORF">I0D00_15510</name>
</gene>
<dbReference type="SUPFAM" id="SSF52980">
    <property type="entry name" value="Restriction endonuclease-like"/>
    <property type="match status" value="1"/>
</dbReference>